<dbReference type="RefSeq" id="WP_092136487.1">
    <property type="nucleotide sequence ID" value="NZ_FNQK01000023.1"/>
</dbReference>
<evidence type="ECO:0000256" key="3">
    <source>
        <dbReference type="ARBA" id="ARBA00022989"/>
    </source>
</evidence>
<proteinExistence type="predicted"/>
<keyword evidence="4 5" id="KW-0472">Membrane</keyword>
<dbReference type="AlphaFoldDB" id="A0A1H4D1E8"/>
<dbReference type="OrthoDB" id="327939at2"/>
<feature type="transmembrane region" description="Helical" evidence="5">
    <location>
        <begin position="43"/>
        <end position="62"/>
    </location>
</feature>
<keyword evidence="2 5" id="KW-0812">Transmembrane</keyword>
<keyword evidence="3 5" id="KW-1133">Transmembrane helix</keyword>
<feature type="transmembrane region" description="Helical" evidence="5">
    <location>
        <begin position="97"/>
        <end position="117"/>
    </location>
</feature>
<dbReference type="PANTHER" id="PTHR36974">
    <property type="entry name" value="MEMBRANE PROTEIN-RELATED"/>
    <property type="match status" value="1"/>
</dbReference>
<organism evidence="7 8">
    <name type="scientific">Bizionia paragorgiae</name>
    <dbReference type="NCBI Taxonomy" id="283786"/>
    <lineage>
        <taxon>Bacteria</taxon>
        <taxon>Pseudomonadati</taxon>
        <taxon>Bacteroidota</taxon>
        <taxon>Flavobacteriia</taxon>
        <taxon>Flavobacteriales</taxon>
        <taxon>Flavobacteriaceae</taxon>
        <taxon>Bizionia</taxon>
    </lineage>
</organism>
<evidence type="ECO:0000256" key="4">
    <source>
        <dbReference type="ARBA" id="ARBA00023136"/>
    </source>
</evidence>
<evidence type="ECO:0000256" key="5">
    <source>
        <dbReference type="SAM" id="Phobius"/>
    </source>
</evidence>
<evidence type="ECO:0000313" key="8">
    <source>
        <dbReference type="Proteomes" id="UP000198846"/>
    </source>
</evidence>
<gene>
    <name evidence="7" type="ORF">SAMN04487990_12346</name>
</gene>
<dbReference type="STRING" id="283786.SAMN04487990_12346"/>
<keyword evidence="8" id="KW-1185">Reference proteome</keyword>
<dbReference type="Pfam" id="PF07291">
    <property type="entry name" value="MauE"/>
    <property type="match status" value="1"/>
</dbReference>
<accession>A0A1H4D1E8</accession>
<dbReference type="InterPro" id="IPR009908">
    <property type="entry name" value="Methylamine_util_MauE"/>
</dbReference>
<protein>
    <submittedName>
        <fullName evidence="7">Uncharacterized membrane protein</fullName>
    </submittedName>
</protein>
<name>A0A1H4D1E8_BIZPA</name>
<feature type="transmembrane region" description="Helical" evidence="5">
    <location>
        <begin position="6"/>
        <end position="23"/>
    </location>
</feature>
<evidence type="ECO:0000256" key="2">
    <source>
        <dbReference type="ARBA" id="ARBA00022692"/>
    </source>
</evidence>
<evidence type="ECO:0000256" key="1">
    <source>
        <dbReference type="ARBA" id="ARBA00004141"/>
    </source>
</evidence>
<dbReference type="PANTHER" id="PTHR36974:SF1">
    <property type="entry name" value="DOXX FAMILY MEMBRANE PROTEIN"/>
    <property type="match status" value="1"/>
</dbReference>
<dbReference type="GO" id="GO:0030416">
    <property type="term" value="P:methylamine metabolic process"/>
    <property type="evidence" value="ECO:0007669"/>
    <property type="project" value="InterPro"/>
</dbReference>
<feature type="transmembrane region" description="Helical" evidence="5">
    <location>
        <begin position="68"/>
        <end position="85"/>
    </location>
</feature>
<evidence type="ECO:0000313" key="7">
    <source>
        <dbReference type="EMBL" id="SEA66418.1"/>
    </source>
</evidence>
<evidence type="ECO:0000259" key="6">
    <source>
        <dbReference type="Pfam" id="PF07291"/>
    </source>
</evidence>
<sequence length="119" mass="13739">MTFPWHLYLMAAVYIFAGIMHFIKPKAYLRIMPRYIPQPKLMVSLSGITEILLGIGLCVPALKNLSIYGIIAMLVVFLLVHIYMLSGEKASAGIPKWILILRLPLQFGLMYWAYWYLQF</sequence>
<dbReference type="EMBL" id="FNQK01000023">
    <property type="protein sequence ID" value="SEA66418.1"/>
    <property type="molecule type" value="Genomic_DNA"/>
</dbReference>
<reference evidence="7 8" key="1">
    <citation type="submission" date="2016-10" db="EMBL/GenBank/DDBJ databases">
        <authorList>
            <person name="de Groot N.N."/>
        </authorList>
    </citation>
    <scope>NUCLEOTIDE SEQUENCE [LARGE SCALE GENOMIC DNA]</scope>
    <source>
        <strain evidence="7 8">DSM 23842</strain>
    </source>
</reference>
<feature type="domain" description="Methylamine utilisation protein MauE" evidence="6">
    <location>
        <begin position="8"/>
        <end position="89"/>
    </location>
</feature>
<comment type="subcellular location">
    <subcellularLocation>
        <location evidence="1">Membrane</location>
        <topology evidence="1">Multi-pass membrane protein</topology>
    </subcellularLocation>
</comment>
<dbReference type="GO" id="GO:0016020">
    <property type="term" value="C:membrane"/>
    <property type="evidence" value="ECO:0007669"/>
    <property type="project" value="UniProtKB-SubCell"/>
</dbReference>
<dbReference type="Proteomes" id="UP000198846">
    <property type="component" value="Unassembled WGS sequence"/>
</dbReference>